<sequence length="508" mass="56539">MTKLLDVPTEVLQGIFSLLPSSAAANFRVTCRLADEATRPQFFRHAIWNVSKLMSDEVTENRRSNACISPTSYEWFLAHHARTEVYMRELRLVSTGFDLESATTRTQMYNGLVHVLSKAIDASTNLRVFRWKIDSDTGEMGCAVITHLANLPSLRDIRIIFNTQFQSPELPIHRLAHLHRIDVAGTSGNMGAQILSPLAEVVAASPDLVSLTIGVVGPWINTPGLRPLLLGVPSEQPLRLKELRLVGFPSGNVLSGNDTLLHLRELKVLEIAGLGIGAIGQQSSEDLWRALQREGIQLLRLTVQVIDEALIEYLASFAGLSELNLTVDGHEELSDQFYGRVLPRHASALRKLKIATSNEGRWSFGAHNADAFLQCVEMREMSLPIMTGSGSVQRADGFRLETALSTFLRTLGQLRYLQTLAISSPQSTPARLHQEMNMWLRSRAVNGSLQRCLEGLNLPEGATYPPRVVLDGKIFERRSAHKQGIACTKYFHMLRETLPLRGNLHRFA</sequence>
<evidence type="ECO:0008006" key="3">
    <source>
        <dbReference type="Google" id="ProtNLM"/>
    </source>
</evidence>
<comment type="caution">
    <text evidence="1">The sequence shown here is derived from an EMBL/GenBank/DDBJ whole genome shotgun (WGS) entry which is preliminary data.</text>
</comment>
<dbReference type="InterPro" id="IPR032675">
    <property type="entry name" value="LRR_dom_sf"/>
</dbReference>
<reference evidence="2" key="1">
    <citation type="submission" date="2024-06" db="EMBL/GenBank/DDBJ databases">
        <title>Multi-omics analyses provide insights into the biosynthesis of the anticancer antibiotic pleurotin in Hohenbuehelia grisea.</title>
        <authorList>
            <person name="Weaver J.A."/>
            <person name="Alberti F."/>
        </authorList>
    </citation>
    <scope>NUCLEOTIDE SEQUENCE [LARGE SCALE GENOMIC DNA]</scope>
    <source>
        <strain evidence="2">T-177</strain>
    </source>
</reference>
<accession>A0ABR3JDU3</accession>
<gene>
    <name evidence="1" type="ORF">HGRIS_005058</name>
</gene>
<evidence type="ECO:0000313" key="1">
    <source>
        <dbReference type="EMBL" id="KAL0953885.1"/>
    </source>
</evidence>
<dbReference type="SUPFAM" id="SSF52047">
    <property type="entry name" value="RNI-like"/>
    <property type="match status" value="1"/>
</dbReference>
<name>A0ABR3JDU3_9AGAR</name>
<dbReference type="Gene3D" id="3.80.10.10">
    <property type="entry name" value="Ribonuclease Inhibitor"/>
    <property type="match status" value="1"/>
</dbReference>
<organism evidence="1 2">
    <name type="scientific">Hohenbuehelia grisea</name>
    <dbReference type="NCBI Taxonomy" id="104357"/>
    <lineage>
        <taxon>Eukaryota</taxon>
        <taxon>Fungi</taxon>
        <taxon>Dikarya</taxon>
        <taxon>Basidiomycota</taxon>
        <taxon>Agaricomycotina</taxon>
        <taxon>Agaricomycetes</taxon>
        <taxon>Agaricomycetidae</taxon>
        <taxon>Agaricales</taxon>
        <taxon>Pleurotineae</taxon>
        <taxon>Pleurotaceae</taxon>
        <taxon>Hohenbuehelia</taxon>
    </lineage>
</organism>
<dbReference type="EMBL" id="JASNQZ010000008">
    <property type="protein sequence ID" value="KAL0953885.1"/>
    <property type="molecule type" value="Genomic_DNA"/>
</dbReference>
<proteinExistence type="predicted"/>
<protein>
    <recommendedName>
        <fullName evidence="3">F-box domain-containing protein</fullName>
    </recommendedName>
</protein>
<dbReference type="Proteomes" id="UP001556367">
    <property type="component" value="Unassembled WGS sequence"/>
</dbReference>
<keyword evidence="2" id="KW-1185">Reference proteome</keyword>
<evidence type="ECO:0000313" key="2">
    <source>
        <dbReference type="Proteomes" id="UP001556367"/>
    </source>
</evidence>